<feature type="domain" description="Complex 1 LYR protein" evidence="2">
    <location>
        <begin position="16"/>
        <end position="73"/>
    </location>
</feature>
<evidence type="ECO:0000313" key="4">
    <source>
        <dbReference type="Proteomes" id="UP000799437"/>
    </source>
</evidence>
<feature type="compositionally biased region" description="Basic and acidic residues" evidence="1">
    <location>
        <begin position="128"/>
        <end position="137"/>
    </location>
</feature>
<dbReference type="OrthoDB" id="3925971at2759"/>
<protein>
    <recommendedName>
        <fullName evidence="2">Complex 1 LYR protein domain-containing protein</fullName>
    </recommendedName>
</protein>
<dbReference type="AlphaFoldDB" id="A0A6A6WGI8"/>
<proteinExistence type="predicted"/>
<dbReference type="Proteomes" id="UP000799437">
    <property type="component" value="Unassembled WGS sequence"/>
</dbReference>
<dbReference type="EMBL" id="ML996566">
    <property type="protein sequence ID" value="KAF2761972.1"/>
    <property type="molecule type" value="Genomic_DNA"/>
</dbReference>
<dbReference type="GeneID" id="54486255"/>
<organism evidence="3 4">
    <name type="scientific">Pseudovirgaria hyperparasitica</name>
    <dbReference type="NCBI Taxonomy" id="470096"/>
    <lineage>
        <taxon>Eukaryota</taxon>
        <taxon>Fungi</taxon>
        <taxon>Dikarya</taxon>
        <taxon>Ascomycota</taxon>
        <taxon>Pezizomycotina</taxon>
        <taxon>Dothideomycetes</taxon>
        <taxon>Dothideomycetes incertae sedis</taxon>
        <taxon>Acrospermales</taxon>
        <taxon>Acrospermaceae</taxon>
        <taxon>Pseudovirgaria</taxon>
    </lineage>
</organism>
<reference evidence="3" key="1">
    <citation type="journal article" date="2020" name="Stud. Mycol.">
        <title>101 Dothideomycetes genomes: a test case for predicting lifestyles and emergence of pathogens.</title>
        <authorList>
            <person name="Haridas S."/>
            <person name="Albert R."/>
            <person name="Binder M."/>
            <person name="Bloem J."/>
            <person name="Labutti K."/>
            <person name="Salamov A."/>
            <person name="Andreopoulos B."/>
            <person name="Baker S."/>
            <person name="Barry K."/>
            <person name="Bills G."/>
            <person name="Bluhm B."/>
            <person name="Cannon C."/>
            <person name="Castanera R."/>
            <person name="Culley D."/>
            <person name="Daum C."/>
            <person name="Ezra D."/>
            <person name="Gonzalez J."/>
            <person name="Henrissat B."/>
            <person name="Kuo A."/>
            <person name="Liang C."/>
            <person name="Lipzen A."/>
            <person name="Lutzoni F."/>
            <person name="Magnuson J."/>
            <person name="Mondo S."/>
            <person name="Nolan M."/>
            <person name="Ohm R."/>
            <person name="Pangilinan J."/>
            <person name="Park H.-J."/>
            <person name="Ramirez L."/>
            <person name="Alfaro M."/>
            <person name="Sun H."/>
            <person name="Tritt A."/>
            <person name="Yoshinaga Y."/>
            <person name="Zwiers L.-H."/>
            <person name="Turgeon B."/>
            <person name="Goodwin S."/>
            <person name="Spatafora J."/>
            <person name="Crous P."/>
            <person name="Grigoriev I."/>
        </authorList>
    </citation>
    <scope>NUCLEOTIDE SEQUENCE</scope>
    <source>
        <strain evidence="3">CBS 121739</strain>
    </source>
</reference>
<dbReference type="InterPro" id="IPR046896">
    <property type="entry name" value="Cup1-like_N"/>
</dbReference>
<evidence type="ECO:0000313" key="3">
    <source>
        <dbReference type="EMBL" id="KAF2761972.1"/>
    </source>
</evidence>
<keyword evidence="4" id="KW-1185">Reference proteome</keyword>
<accession>A0A6A6WGI8</accession>
<gene>
    <name evidence="3" type="ORF">EJ05DRAFT_482774</name>
</gene>
<evidence type="ECO:0000256" key="1">
    <source>
        <dbReference type="SAM" id="MobiDB-lite"/>
    </source>
</evidence>
<evidence type="ECO:0000259" key="2">
    <source>
        <dbReference type="Pfam" id="PF05347"/>
    </source>
</evidence>
<dbReference type="InterPro" id="IPR008011">
    <property type="entry name" value="Complex1_LYR_dom"/>
</dbReference>
<dbReference type="Pfam" id="PF05347">
    <property type="entry name" value="Complex1_LYR"/>
    <property type="match status" value="1"/>
</dbReference>
<dbReference type="RefSeq" id="XP_033604423.1">
    <property type="nucleotide sequence ID" value="XM_033745201.1"/>
</dbReference>
<dbReference type="CDD" id="cd20273">
    <property type="entry name" value="Complex1_LYR_unchar"/>
    <property type="match status" value="1"/>
</dbReference>
<feature type="region of interest" description="Disordered" evidence="1">
    <location>
        <begin position="119"/>
        <end position="145"/>
    </location>
</feature>
<sequence length="315" mass="36563">MPSYIQFCQSGEHRSAVIALFRALLKQCRAAPIPELDRIALQHVVRHGFRKNKKANSNHQLRYAFLAGYEGLDRLDAASSGCPAAIDSTLQLIEKIHPKLKTPMLQKPKKVKDLAKSVQPRAPLPKGQQEHDVRPRPFESFNGPRNVPTLVAAGSDMLTFIQFKKPQPPSLSRAIRYQQLYKLEIINTRIALRDWHIPLAEQEDLWEHNLRQISGLRSTDPFDNIQYNKVMRHYDHLLVQELAAFHSRHMAHRDRLKAIIEEESRLAKEEQAAYPDMPVRVRKDRAKRRLIPAEIHDSQKMWVQRVGRSRRIKLF</sequence>
<name>A0A6A6WGI8_9PEZI</name>